<keyword evidence="1" id="KW-0677">Repeat</keyword>
<dbReference type="Pfam" id="PF07525">
    <property type="entry name" value="SOCS_box"/>
    <property type="match status" value="1"/>
</dbReference>
<keyword evidence="6" id="KW-1185">Reference proteome</keyword>
<dbReference type="PANTHER" id="PTHR24198:SF165">
    <property type="entry name" value="ANKYRIN REPEAT-CONTAINING PROTEIN-RELATED"/>
    <property type="match status" value="1"/>
</dbReference>
<feature type="repeat" description="ANK" evidence="3">
    <location>
        <begin position="174"/>
        <end position="202"/>
    </location>
</feature>
<accession>A0A210Q002</accession>
<dbReference type="SUPFAM" id="SSF48403">
    <property type="entry name" value="Ankyrin repeat"/>
    <property type="match status" value="1"/>
</dbReference>
<comment type="caution">
    <text evidence="5">The sequence shown here is derived from an EMBL/GenBank/DDBJ whole genome shotgun (WGS) entry which is preliminary data.</text>
</comment>
<dbReference type="SMART" id="SM00969">
    <property type="entry name" value="SOCS_box"/>
    <property type="match status" value="1"/>
</dbReference>
<dbReference type="Pfam" id="PF12796">
    <property type="entry name" value="Ank_2"/>
    <property type="match status" value="2"/>
</dbReference>
<dbReference type="InterPro" id="IPR036770">
    <property type="entry name" value="Ankyrin_rpt-contain_sf"/>
</dbReference>
<evidence type="ECO:0000313" key="5">
    <source>
        <dbReference type="EMBL" id="OWF42056.1"/>
    </source>
</evidence>
<dbReference type="STRING" id="6573.A0A210Q002"/>
<protein>
    <submittedName>
        <fullName evidence="5">Ankyrin repeat domain-containing protein 50</fullName>
    </submittedName>
</protein>
<dbReference type="InterPro" id="IPR002110">
    <property type="entry name" value="Ankyrin_rpt"/>
</dbReference>
<gene>
    <name evidence="5" type="ORF">KP79_PYT07636</name>
</gene>
<dbReference type="PROSITE" id="PS50225">
    <property type="entry name" value="SOCS"/>
    <property type="match status" value="1"/>
</dbReference>
<sequence>MENCLLVRTMDYFEDDLYDVLVTGKHQALKEYLDKGLDVNHAFRSTDRPDRLGKTLLEIGVQEQQKDIIEELISKKANANLKYIVDVNNYAYTLREYKKKDCLKLTCLYTCIVKNQVEMIKLLVQGGYNVNNYDDRGCTCLWHAVDLNNYDMVKAILLAKDCDVNVMDTALLRPLHIAAMHGNHKIMSLLIRRGARIDAVQLRGWTALNLSCRTGCVPTTRMLLLNGADPNHIAYNEHTPLSMSLQYCEDRQIPELLLEAGAEVTKSLVKKCKEEKMVNLILNPDLFYLMKFLSDTPRTLRTLSCLRIRKSLLKSSSDLHIIQKVEGLPLPRLIKEYLLMAHL</sequence>
<keyword evidence="2 3" id="KW-0040">ANK repeat</keyword>
<dbReference type="AlphaFoldDB" id="A0A210Q002"/>
<organism evidence="5 6">
    <name type="scientific">Mizuhopecten yessoensis</name>
    <name type="common">Japanese scallop</name>
    <name type="synonym">Patinopecten yessoensis</name>
    <dbReference type="NCBI Taxonomy" id="6573"/>
    <lineage>
        <taxon>Eukaryota</taxon>
        <taxon>Metazoa</taxon>
        <taxon>Spiralia</taxon>
        <taxon>Lophotrochozoa</taxon>
        <taxon>Mollusca</taxon>
        <taxon>Bivalvia</taxon>
        <taxon>Autobranchia</taxon>
        <taxon>Pteriomorphia</taxon>
        <taxon>Pectinida</taxon>
        <taxon>Pectinoidea</taxon>
        <taxon>Pectinidae</taxon>
        <taxon>Mizuhopecten</taxon>
    </lineage>
</organism>
<evidence type="ECO:0000313" key="6">
    <source>
        <dbReference type="Proteomes" id="UP000242188"/>
    </source>
</evidence>
<proteinExistence type="predicted"/>
<dbReference type="CDD" id="cd03587">
    <property type="entry name" value="SOCS"/>
    <property type="match status" value="1"/>
</dbReference>
<evidence type="ECO:0000256" key="1">
    <source>
        <dbReference type="ARBA" id="ARBA00022737"/>
    </source>
</evidence>
<dbReference type="SUPFAM" id="SSF158235">
    <property type="entry name" value="SOCS box-like"/>
    <property type="match status" value="1"/>
</dbReference>
<evidence type="ECO:0000256" key="2">
    <source>
        <dbReference type="ARBA" id="ARBA00023043"/>
    </source>
</evidence>
<dbReference type="PROSITE" id="PS50088">
    <property type="entry name" value="ANK_REPEAT"/>
    <property type="match status" value="1"/>
</dbReference>
<dbReference type="GO" id="GO:0035556">
    <property type="term" value="P:intracellular signal transduction"/>
    <property type="evidence" value="ECO:0007669"/>
    <property type="project" value="InterPro"/>
</dbReference>
<dbReference type="OrthoDB" id="194358at2759"/>
<evidence type="ECO:0000256" key="3">
    <source>
        <dbReference type="PROSITE-ProRule" id="PRU00023"/>
    </source>
</evidence>
<evidence type="ECO:0000259" key="4">
    <source>
        <dbReference type="PROSITE" id="PS50225"/>
    </source>
</evidence>
<dbReference type="InterPro" id="IPR036036">
    <property type="entry name" value="SOCS_box-like_dom_sf"/>
</dbReference>
<dbReference type="InterPro" id="IPR001496">
    <property type="entry name" value="SOCS_box"/>
</dbReference>
<dbReference type="EMBL" id="NEDP02005322">
    <property type="protein sequence ID" value="OWF42056.1"/>
    <property type="molecule type" value="Genomic_DNA"/>
</dbReference>
<feature type="domain" description="SOCS box" evidence="4">
    <location>
        <begin position="281"/>
        <end position="343"/>
    </location>
</feature>
<dbReference type="PROSITE" id="PS50297">
    <property type="entry name" value="ANK_REP_REGION"/>
    <property type="match status" value="1"/>
</dbReference>
<dbReference type="PANTHER" id="PTHR24198">
    <property type="entry name" value="ANKYRIN REPEAT AND PROTEIN KINASE DOMAIN-CONTAINING PROTEIN"/>
    <property type="match status" value="1"/>
</dbReference>
<dbReference type="Gene3D" id="1.25.40.20">
    <property type="entry name" value="Ankyrin repeat-containing domain"/>
    <property type="match status" value="1"/>
</dbReference>
<dbReference type="SMART" id="SM00248">
    <property type="entry name" value="ANK"/>
    <property type="match status" value="6"/>
</dbReference>
<dbReference type="Proteomes" id="UP000242188">
    <property type="component" value="Unassembled WGS sequence"/>
</dbReference>
<name>A0A210Q002_MIZYE</name>
<reference evidence="5 6" key="1">
    <citation type="journal article" date="2017" name="Nat. Ecol. Evol.">
        <title>Scallop genome provides insights into evolution of bilaterian karyotype and development.</title>
        <authorList>
            <person name="Wang S."/>
            <person name="Zhang J."/>
            <person name="Jiao W."/>
            <person name="Li J."/>
            <person name="Xun X."/>
            <person name="Sun Y."/>
            <person name="Guo X."/>
            <person name="Huan P."/>
            <person name="Dong B."/>
            <person name="Zhang L."/>
            <person name="Hu X."/>
            <person name="Sun X."/>
            <person name="Wang J."/>
            <person name="Zhao C."/>
            <person name="Wang Y."/>
            <person name="Wang D."/>
            <person name="Huang X."/>
            <person name="Wang R."/>
            <person name="Lv J."/>
            <person name="Li Y."/>
            <person name="Zhang Z."/>
            <person name="Liu B."/>
            <person name="Lu W."/>
            <person name="Hui Y."/>
            <person name="Liang J."/>
            <person name="Zhou Z."/>
            <person name="Hou R."/>
            <person name="Li X."/>
            <person name="Liu Y."/>
            <person name="Li H."/>
            <person name="Ning X."/>
            <person name="Lin Y."/>
            <person name="Zhao L."/>
            <person name="Xing Q."/>
            <person name="Dou J."/>
            <person name="Li Y."/>
            <person name="Mao J."/>
            <person name="Guo H."/>
            <person name="Dou H."/>
            <person name="Li T."/>
            <person name="Mu C."/>
            <person name="Jiang W."/>
            <person name="Fu Q."/>
            <person name="Fu X."/>
            <person name="Miao Y."/>
            <person name="Liu J."/>
            <person name="Yu Q."/>
            <person name="Li R."/>
            <person name="Liao H."/>
            <person name="Li X."/>
            <person name="Kong Y."/>
            <person name="Jiang Z."/>
            <person name="Chourrout D."/>
            <person name="Li R."/>
            <person name="Bao Z."/>
        </authorList>
    </citation>
    <scope>NUCLEOTIDE SEQUENCE [LARGE SCALE GENOMIC DNA]</scope>
    <source>
        <strain evidence="5 6">PY_sf001</strain>
    </source>
</reference>